<dbReference type="EMBL" id="QUTB01008877">
    <property type="protein sequence ID" value="RHY41532.1"/>
    <property type="molecule type" value="Genomic_DNA"/>
</dbReference>
<protein>
    <submittedName>
        <fullName evidence="1">Uncharacterized protein</fullName>
    </submittedName>
</protein>
<reference evidence="1 2" key="1">
    <citation type="submission" date="2018-08" db="EMBL/GenBank/DDBJ databases">
        <title>Aphanomyces genome sequencing and annotation.</title>
        <authorList>
            <person name="Minardi D."/>
            <person name="Oidtmann B."/>
            <person name="Van Der Giezen M."/>
            <person name="Studholme D.J."/>
        </authorList>
    </citation>
    <scope>NUCLEOTIDE SEQUENCE [LARGE SCALE GENOMIC DNA]</scope>
    <source>
        <strain evidence="1 2">Si</strain>
    </source>
</reference>
<organism evidence="1 2">
    <name type="scientific">Aphanomyces astaci</name>
    <name type="common">Crayfish plague agent</name>
    <dbReference type="NCBI Taxonomy" id="112090"/>
    <lineage>
        <taxon>Eukaryota</taxon>
        <taxon>Sar</taxon>
        <taxon>Stramenopiles</taxon>
        <taxon>Oomycota</taxon>
        <taxon>Saprolegniomycetes</taxon>
        <taxon>Saprolegniales</taxon>
        <taxon>Verrucalvaceae</taxon>
        <taxon>Aphanomyces</taxon>
    </lineage>
</organism>
<evidence type="ECO:0000313" key="2">
    <source>
        <dbReference type="Proteomes" id="UP000283543"/>
    </source>
</evidence>
<comment type="caution">
    <text evidence="1">The sequence shown here is derived from an EMBL/GenBank/DDBJ whole genome shotgun (WGS) entry which is preliminary data.</text>
</comment>
<name>A0A3R6WXJ3_APHAT</name>
<feature type="non-terminal residue" evidence="1">
    <location>
        <position position="1"/>
    </location>
</feature>
<dbReference type="VEuPathDB" id="FungiDB:H257_10673"/>
<dbReference type="AlphaFoldDB" id="A0A3R6WXJ3"/>
<proteinExistence type="predicted"/>
<sequence length="63" mass="7216">ERVRLIEESKVVTASAYLCFYVRKDMAEITVDAVYPPKKDGKITDEDIDRFVEESDKGKCALM</sequence>
<accession>A0A3R6WXJ3</accession>
<dbReference type="Proteomes" id="UP000283543">
    <property type="component" value="Unassembled WGS sequence"/>
</dbReference>
<evidence type="ECO:0000313" key="1">
    <source>
        <dbReference type="EMBL" id="RHY41532.1"/>
    </source>
</evidence>
<gene>
    <name evidence="1" type="ORF">DYB34_006974</name>
</gene>